<dbReference type="InterPro" id="IPR036236">
    <property type="entry name" value="Znf_C2H2_sf"/>
</dbReference>
<evidence type="ECO:0000256" key="5">
    <source>
        <dbReference type="ARBA" id="ARBA00023015"/>
    </source>
</evidence>
<dbReference type="Pfam" id="PF22996">
    <property type="entry name" value="C2H2-2nd_BIRD-IDD"/>
    <property type="match status" value="2"/>
</dbReference>
<dbReference type="PROSITE" id="PS00028">
    <property type="entry name" value="ZINC_FINGER_C2H2_1"/>
    <property type="match status" value="2"/>
</dbReference>
<evidence type="ECO:0000313" key="10">
    <source>
        <dbReference type="EMBL" id="VDD42451.1"/>
    </source>
</evidence>
<dbReference type="InterPro" id="IPR055187">
    <property type="entry name" value="C2CH-3rd_BIRD-IDD"/>
</dbReference>
<protein>
    <recommendedName>
        <fullName evidence="9">C2H2-type domain-containing protein</fullName>
    </recommendedName>
</protein>
<keyword evidence="4" id="KW-0862">Zinc</keyword>
<dbReference type="PANTHER" id="PTHR10593:SF173">
    <property type="entry name" value="C2H2-TYPE DOMAIN-CONTAINING PROTEIN"/>
    <property type="match status" value="1"/>
</dbReference>
<keyword evidence="6" id="KW-0804">Transcription</keyword>
<proteinExistence type="predicted"/>
<dbReference type="InterPro" id="IPR055186">
    <property type="entry name" value="C2H2-2nd_BIRD-IDD"/>
</dbReference>
<feature type="region of interest" description="Disordered" evidence="8">
    <location>
        <begin position="36"/>
        <end position="60"/>
    </location>
</feature>
<dbReference type="Pfam" id="PF22992">
    <property type="entry name" value="C2CH-4th_BIRD-IDD"/>
    <property type="match status" value="1"/>
</dbReference>
<feature type="domain" description="C2H2-type" evidence="9">
    <location>
        <begin position="506"/>
        <end position="528"/>
    </location>
</feature>
<organism evidence="10">
    <name type="scientific">Brassica oleracea</name>
    <name type="common">Wild cabbage</name>
    <dbReference type="NCBI Taxonomy" id="3712"/>
    <lineage>
        <taxon>Eukaryota</taxon>
        <taxon>Viridiplantae</taxon>
        <taxon>Streptophyta</taxon>
        <taxon>Embryophyta</taxon>
        <taxon>Tracheophyta</taxon>
        <taxon>Spermatophyta</taxon>
        <taxon>Magnoliopsida</taxon>
        <taxon>eudicotyledons</taxon>
        <taxon>Gunneridae</taxon>
        <taxon>Pentapetalae</taxon>
        <taxon>rosids</taxon>
        <taxon>malvids</taxon>
        <taxon>Brassicales</taxon>
        <taxon>Brassicaceae</taxon>
        <taxon>Brassiceae</taxon>
        <taxon>Brassica</taxon>
    </lineage>
</organism>
<evidence type="ECO:0000259" key="9">
    <source>
        <dbReference type="PROSITE" id="PS50157"/>
    </source>
</evidence>
<dbReference type="GO" id="GO:0008270">
    <property type="term" value="F:zinc ion binding"/>
    <property type="evidence" value="ECO:0007669"/>
    <property type="project" value="UniProtKB-KW"/>
</dbReference>
<keyword evidence="2" id="KW-0677">Repeat</keyword>
<dbReference type="Pfam" id="PF22995">
    <property type="entry name" value="C2CH-3rd_BIRD-IDD"/>
    <property type="match status" value="2"/>
</dbReference>
<dbReference type="InterPro" id="IPR013087">
    <property type="entry name" value="Znf_C2H2_type"/>
</dbReference>
<dbReference type="PROSITE" id="PS50157">
    <property type="entry name" value="ZINC_FINGER_C2H2_2"/>
    <property type="match status" value="2"/>
</dbReference>
<dbReference type="Pfam" id="PF12874">
    <property type="entry name" value="zf-met"/>
    <property type="match status" value="2"/>
</dbReference>
<keyword evidence="5" id="KW-0805">Transcription regulation</keyword>
<dbReference type="AlphaFoldDB" id="A0A3P6F3C9"/>
<dbReference type="PANTHER" id="PTHR10593">
    <property type="entry name" value="SERINE/THREONINE-PROTEIN KINASE RIO"/>
    <property type="match status" value="1"/>
</dbReference>
<evidence type="ECO:0000256" key="1">
    <source>
        <dbReference type="ARBA" id="ARBA00022723"/>
    </source>
</evidence>
<reference evidence="10" key="1">
    <citation type="submission" date="2018-11" db="EMBL/GenBank/DDBJ databases">
        <authorList>
            <consortium name="Genoscope - CEA"/>
            <person name="William W."/>
        </authorList>
    </citation>
    <scope>NUCLEOTIDE SEQUENCE</scope>
</reference>
<name>A0A3P6F3C9_BRAOL</name>
<dbReference type="InterPro" id="IPR031140">
    <property type="entry name" value="IDD1-16"/>
</dbReference>
<evidence type="ECO:0000256" key="2">
    <source>
        <dbReference type="ARBA" id="ARBA00022737"/>
    </source>
</evidence>
<evidence type="ECO:0000256" key="7">
    <source>
        <dbReference type="PROSITE-ProRule" id="PRU00042"/>
    </source>
</evidence>
<evidence type="ECO:0000256" key="8">
    <source>
        <dbReference type="SAM" id="MobiDB-lite"/>
    </source>
</evidence>
<evidence type="ECO:0000256" key="6">
    <source>
        <dbReference type="ARBA" id="ARBA00023163"/>
    </source>
</evidence>
<evidence type="ECO:0000256" key="3">
    <source>
        <dbReference type="ARBA" id="ARBA00022771"/>
    </source>
</evidence>
<accession>A0A3P6F3C9</accession>
<keyword evidence="1" id="KW-0479">Metal-binding</keyword>
<feature type="domain" description="C2H2-type" evidence="9">
    <location>
        <begin position="77"/>
        <end position="99"/>
    </location>
</feature>
<dbReference type="SUPFAM" id="SSF57667">
    <property type="entry name" value="beta-beta-alpha zinc fingers"/>
    <property type="match status" value="2"/>
</dbReference>
<sequence>MSSSYNNTISSSSTQAFPLLAIGANNFNREETAVTMNQRPNSISPPPRRLRNKPGNPSPDAEVIALSPEEIMATNRFQCEVCKKRFQREQNLQLHRRGHNLPFNLKQKSDEEVRRKVYVCPEPTCVYHDPSRALGDLTGIKKHYYRKHGEKKFKCEKCDKCYAVESDCKAHSKICAGNPNLSFTEMLAAAGGNDGSSRHGFYDGASSAVSHNHFGNNSNTGFAPLAPGHNLNRSSSQKFEDIFPQSTNPNHVPTNFPMQYPSNQGLLARNDQNLMNQHGLINSNNNNNNLFNPGYFQANTQNLSDQTGAPPLFNHADNNVPPALLRGSSVAANNFGGNGNVNFQGQMNSLAATSDHQGRPGSSIFDHRFGNNLSMGGPDRRTLDFLGVNDRGGRNEPPLDLDINSLQLPCPTELGILGCSGGAKANPEKMSSSYNNTISSSSTQSFPLLAIGANNFNREETAMTMNQRPNSVSPPPRRLRNKPGNPSPDAEVIALTPEEIMATNRFQCEVCKKGFQREQNLQLHKRGHNLPFNLKQKSDEEVRRKVYVCPEPTCVYHDPSRALGDLTGIKKHYYRKHGEKKFKCEKCDKCYAVESDCKAHSKICGTKEYRCVCDTKFSRRDSYDTHRAFCDALAQESVGNPNMSFTEMLAAAGGSNGSTGHGFYGGGASSAVSHNHIGNNSNTGFAPLAPGHNLNRSSSQKFEDFSPQSTYPNHGRTSFPVQYPSNQGLLARNDQNLMNQHGLINSNNNNNNLFNPGYFQANTQNLSDQTGAPPLFNHADNNVPPALLRGSSVAANNFGGNNNVNFQGQMNSLAATSGHHGRPGSSIFDHRFGNNLSMGGPDRRTLDFLGVNGRGGRNEPPLDLDMKFSDPYNPFGNV</sequence>
<dbReference type="InterPro" id="IPR055185">
    <property type="entry name" value="C2CH-4th_BIRD-IDD"/>
</dbReference>
<dbReference type="GO" id="GO:0005634">
    <property type="term" value="C:nucleus"/>
    <property type="evidence" value="ECO:0007669"/>
    <property type="project" value="TreeGrafter"/>
</dbReference>
<evidence type="ECO:0000256" key="4">
    <source>
        <dbReference type="ARBA" id="ARBA00022833"/>
    </source>
</evidence>
<dbReference type="GO" id="GO:0003700">
    <property type="term" value="F:DNA-binding transcription factor activity"/>
    <property type="evidence" value="ECO:0007669"/>
    <property type="project" value="TreeGrafter"/>
</dbReference>
<gene>
    <name evidence="10" type="ORF">BOLC5T29998H</name>
</gene>
<feature type="region of interest" description="Disordered" evidence="8">
    <location>
        <begin position="854"/>
        <end position="878"/>
    </location>
</feature>
<keyword evidence="3 7" id="KW-0863">Zinc-finger</keyword>
<dbReference type="Gene3D" id="3.30.160.60">
    <property type="entry name" value="Classic Zinc Finger"/>
    <property type="match status" value="3"/>
</dbReference>
<dbReference type="SMART" id="SM00355">
    <property type="entry name" value="ZnF_C2H2"/>
    <property type="match status" value="6"/>
</dbReference>
<feature type="region of interest" description="Disordered" evidence="8">
    <location>
        <begin position="464"/>
        <end position="488"/>
    </location>
</feature>
<dbReference type="EMBL" id="LR031877">
    <property type="protein sequence ID" value="VDD42451.1"/>
    <property type="molecule type" value="Genomic_DNA"/>
</dbReference>